<evidence type="ECO:0000256" key="2">
    <source>
        <dbReference type="ARBA" id="ARBA00022448"/>
    </source>
</evidence>
<comment type="similarity">
    <text evidence="7">Belongs to the binding-protein-dependent transport system permease family.</text>
</comment>
<gene>
    <name evidence="9" type="ORF">GCM10009851_35770</name>
</gene>
<evidence type="ECO:0000256" key="7">
    <source>
        <dbReference type="RuleBase" id="RU363032"/>
    </source>
</evidence>
<dbReference type="Gene3D" id="1.10.3720.10">
    <property type="entry name" value="MetI-like"/>
    <property type="match status" value="1"/>
</dbReference>
<reference evidence="9 10" key="1">
    <citation type="journal article" date="2019" name="Int. J. Syst. Evol. Microbiol.">
        <title>The Global Catalogue of Microorganisms (GCM) 10K type strain sequencing project: providing services to taxonomists for standard genome sequencing and annotation.</title>
        <authorList>
            <consortium name="The Broad Institute Genomics Platform"/>
            <consortium name="The Broad Institute Genome Sequencing Center for Infectious Disease"/>
            <person name="Wu L."/>
            <person name="Ma J."/>
        </authorList>
    </citation>
    <scope>NUCLEOTIDE SEQUENCE [LARGE SCALE GENOMIC DNA]</scope>
    <source>
        <strain evidence="9 10">JCM 16117</strain>
    </source>
</reference>
<dbReference type="CDD" id="cd06261">
    <property type="entry name" value="TM_PBP2"/>
    <property type="match status" value="1"/>
</dbReference>
<accession>A0ABN3E2M4</accession>
<dbReference type="Pfam" id="PF00528">
    <property type="entry name" value="BPD_transp_1"/>
    <property type="match status" value="1"/>
</dbReference>
<keyword evidence="3" id="KW-1003">Cell membrane</keyword>
<evidence type="ECO:0000313" key="10">
    <source>
        <dbReference type="Proteomes" id="UP001500929"/>
    </source>
</evidence>
<comment type="caution">
    <text evidence="9">The sequence shown here is derived from an EMBL/GenBank/DDBJ whole genome shotgun (WGS) entry which is preliminary data.</text>
</comment>
<keyword evidence="6 7" id="KW-0472">Membrane</keyword>
<feature type="transmembrane region" description="Helical" evidence="7">
    <location>
        <begin position="36"/>
        <end position="59"/>
    </location>
</feature>
<organism evidence="9 10">
    <name type="scientific">Herbiconiux moechotypicola</name>
    <dbReference type="NCBI Taxonomy" id="637393"/>
    <lineage>
        <taxon>Bacteria</taxon>
        <taxon>Bacillati</taxon>
        <taxon>Actinomycetota</taxon>
        <taxon>Actinomycetes</taxon>
        <taxon>Micrococcales</taxon>
        <taxon>Microbacteriaceae</taxon>
        <taxon>Herbiconiux</taxon>
    </lineage>
</organism>
<evidence type="ECO:0000313" key="9">
    <source>
        <dbReference type="EMBL" id="GAA2247187.1"/>
    </source>
</evidence>
<dbReference type="RefSeq" id="WP_375163650.1">
    <property type="nucleotide sequence ID" value="NZ_BAAAQY010000013.1"/>
</dbReference>
<evidence type="ECO:0000256" key="5">
    <source>
        <dbReference type="ARBA" id="ARBA00022989"/>
    </source>
</evidence>
<evidence type="ECO:0000256" key="4">
    <source>
        <dbReference type="ARBA" id="ARBA00022692"/>
    </source>
</evidence>
<dbReference type="InterPro" id="IPR050901">
    <property type="entry name" value="BP-dep_ABC_trans_perm"/>
</dbReference>
<evidence type="ECO:0000256" key="6">
    <source>
        <dbReference type="ARBA" id="ARBA00023136"/>
    </source>
</evidence>
<feature type="domain" description="ABC transmembrane type-1" evidence="8">
    <location>
        <begin position="94"/>
        <end position="286"/>
    </location>
</feature>
<protein>
    <submittedName>
        <fullName evidence="9">Carbohydrate ABC transporter permease</fullName>
    </submittedName>
</protein>
<comment type="subcellular location">
    <subcellularLocation>
        <location evidence="1 7">Cell membrane</location>
        <topology evidence="1 7">Multi-pass membrane protein</topology>
    </subcellularLocation>
</comment>
<dbReference type="PANTHER" id="PTHR32243">
    <property type="entry name" value="MALTOSE TRANSPORT SYSTEM PERMEASE-RELATED"/>
    <property type="match status" value="1"/>
</dbReference>
<feature type="transmembrane region" description="Helical" evidence="7">
    <location>
        <begin position="265"/>
        <end position="286"/>
    </location>
</feature>
<dbReference type="SUPFAM" id="SSF161098">
    <property type="entry name" value="MetI-like"/>
    <property type="match status" value="1"/>
</dbReference>
<evidence type="ECO:0000256" key="1">
    <source>
        <dbReference type="ARBA" id="ARBA00004651"/>
    </source>
</evidence>
<dbReference type="InterPro" id="IPR000515">
    <property type="entry name" value="MetI-like"/>
</dbReference>
<keyword evidence="4 7" id="KW-0812">Transmembrane</keyword>
<dbReference type="EMBL" id="BAAAQY010000013">
    <property type="protein sequence ID" value="GAA2247187.1"/>
    <property type="molecule type" value="Genomic_DNA"/>
</dbReference>
<dbReference type="Proteomes" id="UP001500929">
    <property type="component" value="Unassembled WGS sequence"/>
</dbReference>
<dbReference type="InterPro" id="IPR035906">
    <property type="entry name" value="MetI-like_sf"/>
</dbReference>
<evidence type="ECO:0000259" key="8">
    <source>
        <dbReference type="PROSITE" id="PS50928"/>
    </source>
</evidence>
<feature type="transmembrane region" description="Helical" evidence="7">
    <location>
        <begin position="129"/>
        <end position="151"/>
    </location>
</feature>
<proteinExistence type="inferred from homology"/>
<feature type="transmembrane region" description="Helical" evidence="7">
    <location>
        <begin position="218"/>
        <end position="240"/>
    </location>
</feature>
<feature type="transmembrane region" description="Helical" evidence="7">
    <location>
        <begin position="94"/>
        <end position="117"/>
    </location>
</feature>
<dbReference type="PANTHER" id="PTHR32243:SF18">
    <property type="entry name" value="INNER MEMBRANE ABC TRANSPORTER PERMEASE PROTEIN YCJP"/>
    <property type="match status" value="1"/>
</dbReference>
<name>A0ABN3E2M4_9MICO</name>
<sequence>MVIEERTRPVERVIPPESPAPQVRDRVASPSRRVDAVIVNTVLVLVAAVFLLPMVWLVLSAFDPAATLVLHLPEGLSIGNFRDVLNVDQTFRPLWNSALLSFGTGILTLAVGVLAAYPLSRYQSRFNKPFLYTVIFGTCLPITAIMVPVYALFVSLNLVDSTIGTILFLSASSLPIAIWMAKNFMDSIPVSLEEAAWVDGASAFRTLRVIVLPLMKPGLAVVFLYTFIGAWGNFFVPFVLLLDPAKQPAAVAIYSFFGQHGSVDYGPLAAFSLVYSLPVIVLYIAVQRLMGGSGALAGAIKG</sequence>
<evidence type="ECO:0000256" key="3">
    <source>
        <dbReference type="ARBA" id="ARBA00022475"/>
    </source>
</evidence>
<keyword evidence="5 7" id="KW-1133">Transmembrane helix</keyword>
<keyword evidence="10" id="KW-1185">Reference proteome</keyword>
<keyword evidence="2 7" id="KW-0813">Transport</keyword>
<dbReference type="PROSITE" id="PS50928">
    <property type="entry name" value="ABC_TM1"/>
    <property type="match status" value="1"/>
</dbReference>
<feature type="transmembrane region" description="Helical" evidence="7">
    <location>
        <begin position="163"/>
        <end position="181"/>
    </location>
</feature>